<feature type="chain" id="PRO_5045285639" description="DUF4369 domain-containing protein" evidence="1">
    <location>
        <begin position="22"/>
        <end position="109"/>
    </location>
</feature>
<name>A0ABS6Y9B4_9BACT</name>
<dbReference type="EMBL" id="JAHXCP010000033">
    <property type="protein sequence ID" value="MBW4755769.1"/>
    <property type="molecule type" value="Genomic_DNA"/>
</dbReference>
<comment type="caution">
    <text evidence="2">The sequence shown here is derived from an EMBL/GenBank/DDBJ whole genome shotgun (WGS) entry which is preliminary data.</text>
</comment>
<evidence type="ECO:0000313" key="3">
    <source>
        <dbReference type="Proteomes" id="UP000812077"/>
    </source>
</evidence>
<reference evidence="2 3" key="1">
    <citation type="submission" date="2021-07" db="EMBL/GenBank/DDBJ databases">
        <title>Genomic diversity and antimicrobial resistance of Prevotella spp. isolated from chronic lung disease airways.</title>
        <authorList>
            <person name="Webb K.A."/>
            <person name="Olagoke O.S."/>
            <person name="Baird T."/>
            <person name="Neill J."/>
            <person name="Pham A."/>
            <person name="Wells T.J."/>
            <person name="Ramsay K.A."/>
            <person name="Bell S.C."/>
            <person name="Sarovich D.S."/>
            <person name="Price E.P."/>
        </authorList>
    </citation>
    <scope>NUCLEOTIDE SEQUENCE [LARGE SCALE GENOMIC DNA]</scope>
    <source>
        <strain evidence="2 3">SCHI0027.S.6</strain>
    </source>
</reference>
<keyword evidence="3" id="KW-1185">Reference proteome</keyword>
<keyword evidence="1" id="KW-0732">Signal</keyword>
<gene>
    <name evidence="2" type="ORF">KZO77_12200</name>
</gene>
<evidence type="ECO:0008006" key="4">
    <source>
        <dbReference type="Google" id="ProtNLM"/>
    </source>
</evidence>
<organism evidence="2 3">
    <name type="scientific">Prevotella melaninogenica</name>
    <dbReference type="NCBI Taxonomy" id="28132"/>
    <lineage>
        <taxon>Bacteria</taxon>
        <taxon>Pseudomonadati</taxon>
        <taxon>Bacteroidota</taxon>
        <taxon>Bacteroidia</taxon>
        <taxon>Bacteroidales</taxon>
        <taxon>Prevotellaceae</taxon>
        <taxon>Prevotella</taxon>
    </lineage>
</organism>
<proteinExistence type="predicted"/>
<dbReference type="Proteomes" id="UP000812077">
    <property type="component" value="Unassembled WGS sequence"/>
</dbReference>
<evidence type="ECO:0000313" key="2">
    <source>
        <dbReference type="EMBL" id="MBW4755769.1"/>
    </source>
</evidence>
<evidence type="ECO:0000256" key="1">
    <source>
        <dbReference type="SAM" id="SignalP"/>
    </source>
</evidence>
<protein>
    <recommendedName>
        <fullName evidence="4">DUF4369 domain-containing protein</fullName>
    </recommendedName>
</protein>
<sequence length="109" mass="12880">MQKKNLILILLLVISFQLTHAKDDNCMRYDYSRLLLNNNTIGCIGNGQRLYIHFDTIYKDKKIAELYHVIGKSRVKDNVCCFTGNIHISRFKQLDAEFYPVKRYKMFAK</sequence>
<accession>A0ABS6Y9B4</accession>
<feature type="signal peptide" evidence="1">
    <location>
        <begin position="1"/>
        <end position="21"/>
    </location>
</feature>
<dbReference type="RefSeq" id="WP_219434154.1">
    <property type="nucleotide sequence ID" value="NZ_JAHXCP010000033.1"/>
</dbReference>